<dbReference type="EMBL" id="QWDM01000028">
    <property type="protein sequence ID" value="RUT67809.1"/>
    <property type="molecule type" value="Genomic_DNA"/>
</dbReference>
<reference evidence="2" key="1">
    <citation type="journal article" date="2019" name="Syst. Appl. Microbiol.">
        <title>Flavobacterium circumlabens sp. nov. and Flavobacterium cupreum sp. nov., two psychrotrophic species isolated from Antarctic environmental samples.</title>
        <authorList>
            <person name="Kralova S."/>
            <person name="Busse H.-J."/>
            <person name="Svec P."/>
            <person name="Maslanova I."/>
            <person name="Stankova E."/>
            <person name="Bartak M."/>
            <person name="Sedlacek I."/>
        </authorList>
    </citation>
    <scope>NUCLEOTIDE SEQUENCE [LARGE SCALE GENOMIC DNA]</scope>
    <source>
        <strain evidence="2">CCM 8825</strain>
    </source>
</reference>
<keyword evidence="2" id="KW-1185">Reference proteome</keyword>
<dbReference type="RefSeq" id="WP_127340895.1">
    <property type="nucleotide sequence ID" value="NZ_QWDM01000028.1"/>
</dbReference>
<dbReference type="OrthoDB" id="1349985at2"/>
<dbReference type="Proteomes" id="UP000288102">
    <property type="component" value="Unassembled WGS sequence"/>
</dbReference>
<sequence length="208" mass="23998">MKKNKNFNKDQKLVKSTAQAKVALDMLLGNSKKNLESGISELLGKLQNPKLDLLLDRYPDLLQEYDLEELLSGDLEIIDTEIQDVKTAGLLSCLQLLIHFCHELKENPNPNDMSFDSLRYILKSIGCSQFVHELLFVVITVVGTDYYQKFQQRIQSADFDWESALELDSDPELREHIDLMTWFALARLFLESVYTYFNSPDKNLKNTT</sequence>
<accession>A0A434A0A0</accession>
<gene>
    <name evidence="1" type="ORF">D0817_24460</name>
</gene>
<protein>
    <submittedName>
        <fullName evidence="1">Uncharacterized protein</fullName>
    </submittedName>
</protein>
<dbReference type="AlphaFoldDB" id="A0A434A0A0"/>
<name>A0A434A0A0_9FLAO</name>
<organism evidence="1 2">
    <name type="scientific">Flavobacterium cupreum</name>
    <dbReference type="NCBI Taxonomy" id="2133766"/>
    <lineage>
        <taxon>Bacteria</taxon>
        <taxon>Pseudomonadati</taxon>
        <taxon>Bacteroidota</taxon>
        <taxon>Flavobacteriia</taxon>
        <taxon>Flavobacteriales</taxon>
        <taxon>Flavobacteriaceae</taxon>
        <taxon>Flavobacterium</taxon>
    </lineage>
</organism>
<evidence type="ECO:0000313" key="1">
    <source>
        <dbReference type="EMBL" id="RUT67809.1"/>
    </source>
</evidence>
<comment type="caution">
    <text evidence="1">The sequence shown here is derived from an EMBL/GenBank/DDBJ whole genome shotgun (WGS) entry which is preliminary data.</text>
</comment>
<proteinExistence type="predicted"/>
<evidence type="ECO:0000313" key="2">
    <source>
        <dbReference type="Proteomes" id="UP000288102"/>
    </source>
</evidence>